<dbReference type="InterPro" id="IPR006035">
    <property type="entry name" value="Ureohydrolase"/>
</dbReference>
<keyword evidence="2" id="KW-0479">Metal-binding</keyword>
<evidence type="ECO:0008006" key="5">
    <source>
        <dbReference type="Google" id="ProtNLM"/>
    </source>
</evidence>
<gene>
    <name evidence="4" type="ORF">MSIBF_A2290007</name>
</gene>
<dbReference type="Pfam" id="PF00491">
    <property type="entry name" value="Arginase"/>
    <property type="match status" value="1"/>
</dbReference>
<proteinExistence type="inferred from homology"/>
<dbReference type="InterPro" id="IPR005925">
    <property type="entry name" value="Agmatinase-rel"/>
</dbReference>
<dbReference type="PANTHER" id="PTHR11358">
    <property type="entry name" value="ARGINASE/AGMATINASE"/>
    <property type="match status" value="1"/>
</dbReference>
<dbReference type="InterPro" id="IPR023696">
    <property type="entry name" value="Ureohydrolase_dom_sf"/>
</dbReference>
<dbReference type="EMBL" id="CCXY01000145">
    <property type="protein sequence ID" value="CEG12439.1"/>
    <property type="molecule type" value="Genomic_DNA"/>
</dbReference>
<dbReference type="GO" id="GO:0033389">
    <property type="term" value="P:putrescine biosynthetic process from arginine, via agmatine"/>
    <property type="evidence" value="ECO:0007669"/>
    <property type="project" value="TreeGrafter"/>
</dbReference>
<dbReference type="PROSITE" id="PS01053">
    <property type="entry name" value="ARGINASE_1"/>
    <property type="match status" value="1"/>
</dbReference>
<dbReference type="CDD" id="cd11593">
    <property type="entry name" value="Agmatinase-like_2"/>
    <property type="match status" value="1"/>
</dbReference>
<dbReference type="InterPro" id="IPR020855">
    <property type="entry name" value="Ureohydrolase_Mn_BS"/>
</dbReference>
<dbReference type="Gene3D" id="3.40.800.10">
    <property type="entry name" value="Ureohydrolase domain"/>
    <property type="match status" value="1"/>
</dbReference>
<evidence type="ECO:0000256" key="1">
    <source>
        <dbReference type="ARBA" id="ARBA00009227"/>
    </source>
</evidence>
<sequence length="281" mass="31368">MGDQFLFANSEKEDADVCILGMPFDSTVSFKPGTRFGPRAIRDASYNLEFYSMALERNINSIKISDGGDTEFYTNPQNALSEISERTREIIRADKFIVGLGGEHTVSYGIVKALKEIYKDIAVIQFDAHADLRTEFDFEKFSHACVMNLIGQDIGFENIYQFGIRSEDEEEVKFAEKTNFFPLHRYDAAQILEVLDELNIDKKVYVTIDIDVLDPAYAPGTGTPEPGGISSADMFKILNSLKKFDIIGFDVVEVNPMVDASGITAMMAAKLVREGILSFAE</sequence>
<dbReference type="GO" id="GO:0046872">
    <property type="term" value="F:metal ion binding"/>
    <property type="evidence" value="ECO:0007669"/>
    <property type="project" value="UniProtKB-KW"/>
</dbReference>
<dbReference type="PANTHER" id="PTHR11358:SF26">
    <property type="entry name" value="GUANIDINO ACID HYDROLASE, MITOCHONDRIAL"/>
    <property type="match status" value="1"/>
</dbReference>
<evidence type="ECO:0000313" key="4">
    <source>
        <dbReference type="EMBL" id="CEG12439.1"/>
    </source>
</evidence>
<evidence type="ECO:0000256" key="3">
    <source>
        <dbReference type="ARBA" id="ARBA00022801"/>
    </source>
</evidence>
<protein>
    <recommendedName>
        <fullName evidence="5">Agmatinase</fullName>
    </recommendedName>
</protein>
<keyword evidence="3" id="KW-0378">Hydrolase</keyword>
<dbReference type="GO" id="GO:0008783">
    <property type="term" value="F:agmatinase activity"/>
    <property type="evidence" value="ECO:0007669"/>
    <property type="project" value="TreeGrafter"/>
</dbReference>
<dbReference type="NCBIfam" id="TIGR01230">
    <property type="entry name" value="agmatinase"/>
    <property type="match status" value="1"/>
</dbReference>
<name>A0A098EA84_9ZZZZ</name>
<accession>A0A098EA84</accession>
<evidence type="ECO:0000256" key="2">
    <source>
        <dbReference type="ARBA" id="ARBA00022723"/>
    </source>
</evidence>
<dbReference type="SUPFAM" id="SSF52768">
    <property type="entry name" value="Arginase/deacetylase"/>
    <property type="match status" value="1"/>
</dbReference>
<dbReference type="PIRSF" id="PIRSF036979">
    <property type="entry name" value="Arginase"/>
    <property type="match status" value="1"/>
</dbReference>
<comment type="similarity">
    <text evidence="1">Belongs to the arginase family. Agmatinase subfamily.</text>
</comment>
<dbReference type="AlphaFoldDB" id="A0A098EA84"/>
<reference evidence="4" key="1">
    <citation type="submission" date="2014-09" db="EMBL/GenBank/DDBJ databases">
        <authorList>
            <person name="Probst J Alexander"/>
        </authorList>
    </citation>
    <scope>NUCLEOTIDE SEQUENCE</scope>
</reference>
<dbReference type="PROSITE" id="PS51409">
    <property type="entry name" value="ARGINASE_2"/>
    <property type="match status" value="1"/>
</dbReference>
<organism evidence="4">
    <name type="scientific">groundwater metagenome</name>
    <dbReference type="NCBI Taxonomy" id="717931"/>
    <lineage>
        <taxon>unclassified sequences</taxon>
        <taxon>metagenomes</taxon>
        <taxon>ecological metagenomes</taxon>
    </lineage>
</organism>